<dbReference type="SUPFAM" id="SSF47413">
    <property type="entry name" value="lambda repressor-like DNA-binding domains"/>
    <property type="match status" value="1"/>
</dbReference>
<keyword evidence="1" id="KW-1133">Transmembrane helix</keyword>
<dbReference type="PROSITE" id="PS50943">
    <property type="entry name" value="HTH_CROC1"/>
    <property type="match status" value="1"/>
</dbReference>
<keyword evidence="1" id="KW-0472">Membrane</keyword>
<organism evidence="3 4">
    <name type="scientific">Hydrogenophaga laconesensis</name>
    <dbReference type="NCBI Taxonomy" id="1805971"/>
    <lineage>
        <taxon>Bacteria</taxon>
        <taxon>Pseudomonadati</taxon>
        <taxon>Pseudomonadota</taxon>
        <taxon>Betaproteobacteria</taxon>
        <taxon>Burkholderiales</taxon>
        <taxon>Comamonadaceae</taxon>
        <taxon>Hydrogenophaga</taxon>
    </lineage>
</organism>
<dbReference type="CDD" id="cd00093">
    <property type="entry name" value="HTH_XRE"/>
    <property type="match status" value="1"/>
</dbReference>
<feature type="domain" description="HTH cro/C1-type" evidence="2">
    <location>
        <begin position="56"/>
        <end position="96"/>
    </location>
</feature>
<dbReference type="InterPro" id="IPR021096">
    <property type="entry name" value="Vibrio_phage_VSK_Orf152"/>
</dbReference>
<evidence type="ECO:0000313" key="4">
    <source>
        <dbReference type="Proteomes" id="UP001265550"/>
    </source>
</evidence>
<evidence type="ECO:0000259" key="2">
    <source>
        <dbReference type="PROSITE" id="PS50943"/>
    </source>
</evidence>
<name>A0ABU1VDM7_9BURK</name>
<dbReference type="Pfam" id="PF12472">
    <property type="entry name" value="DUF3693"/>
    <property type="match status" value="1"/>
</dbReference>
<feature type="transmembrane region" description="Helical" evidence="1">
    <location>
        <begin position="124"/>
        <end position="143"/>
    </location>
</feature>
<keyword evidence="4" id="KW-1185">Reference proteome</keyword>
<dbReference type="Proteomes" id="UP001265550">
    <property type="component" value="Unassembled WGS sequence"/>
</dbReference>
<comment type="caution">
    <text evidence="3">The sequence shown here is derived from an EMBL/GenBank/DDBJ whole genome shotgun (WGS) entry which is preliminary data.</text>
</comment>
<gene>
    <name evidence="3" type="ORF">J2X09_003298</name>
</gene>
<evidence type="ECO:0000256" key="1">
    <source>
        <dbReference type="SAM" id="Phobius"/>
    </source>
</evidence>
<dbReference type="InterPro" id="IPR010982">
    <property type="entry name" value="Lambda_DNA-bd_dom_sf"/>
</dbReference>
<dbReference type="Gene3D" id="1.10.260.40">
    <property type="entry name" value="lambda repressor-like DNA-binding domains"/>
    <property type="match status" value="1"/>
</dbReference>
<sequence length="170" mass="18519">MALYMSTTIQGIARIRGLQHHPVRTETTLQGLDMQTVDTLLDTVKSKHGIKSDYKLAQFLKVTQHTIANYRHGRSRPDDLTLHRLAELGDVPREEIDLLAVKLQAERASTDEARALWSRIAARLQGGAVHSALLAVLVVLGFITAPPNAHAVVTSPATISAAPANGLYIM</sequence>
<reference evidence="3 4" key="1">
    <citation type="submission" date="2023-07" db="EMBL/GenBank/DDBJ databases">
        <title>Sorghum-associated microbial communities from plants grown in Nebraska, USA.</title>
        <authorList>
            <person name="Schachtman D."/>
        </authorList>
    </citation>
    <scope>NUCLEOTIDE SEQUENCE [LARGE SCALE GENOMIC DNA]</scope>
    <source>
        <strain evidence="3 4">BE240</strain>
    </source>
</reference>
<keyword evidence="1" id="KW-0812">Transmembrane</keyword>
<accession>A0ABU1VDM7</accession>
<protein>
    <submittedName>
        <fullName evidence="3">Transcriptional regulator with XRE-family HTH domain</fullName>
    </submittedName>
</protein>
<dbReference type="InterPro" id="IPR001387">
    <property type="entry name" value="Cro/C1-type_HTH"/>
</dbReference>
<evidence type="ECO:0000313" key="3">
    <source>
        <dbReference type="EMBL" id="MDR7095547.1"/>
    </source>
</evidence>
<proteinExistence type="predicted"/>
<dbReference type="EMBL" id="JAVDWE010000009">
    <property type="protein sequence ID" value="MDR7095547.1"/>
    <property type="molecule type" value="Genomic_DNA"/>
</dbReference>